<dbReference type="InterPro" id="IPR050150">
    <property type="entry name" value="IgV_Light_Chain"/>
</dbReference>
<dbReference type="SMART" id="SM00406">
    <property type="entry name" value="IGv"/>
    <property type="match status" value="2"/>
</dbReference>
<organism evidence="2 3">
    <name type="scientific">Neotoma lepida</name>
    <name type="common">Desert woodrat</name>
    <dbReference type="NCBI Taxonomy" id="56216"/>
    <lineage>
        <taxon>Eukaryota</taxon>
        <taxon>Metazoa</taxon>
        <taxon>Chordata</taxon>
        <taxon>Craniata</taxon>
        <taxon>Vertebrata</taxon>
        <taxon>Euteleostomi</taxon>
        <taxon>Mammalia</taxon>
        <taxon>Eutheria</taxon>
        <taxon>Euarchontoglires</taxon>
        <taxon>Glires</taxon>
        <taxon>Rodentia</taxon>
        <taxon>Myomorpha</taxon>
        <taxon>Muroidea</taxon>
        <taxon>Cricetidae</taxon>
        <taxon>Neotominae</taxon>
        <taxon>Neotoma</taxon>
    </lineage>
</organism>
<dbReference type="FunFam" id="2.60.40.10:FF:001230">
    <property type="entry name" value="Immunoglobulin kappa variable 8-16"/>
    <property type="match status" value="1"/>
</dbReference>
<feature type="domain" description="Ig-like" evidence="1">
    <location>
        <begin position="1"/>
        <end position="73"/>
    </location>
</feature>
<evidence type="ECO:0000259" key="1">
    <source>
        <dbReference type="PROSITE" id="PS50835"/>
    </source>
</evidence>
<accession>A0A1A6GZI0</accession>
<feature type="non-terminal residue" evidence="2">
    <location>
        <position position="238"/>
    </location>
</feature>
<dbReference type="AlphaFoldDB" id="A0A1A6GZI0"/>
<dbReference type="SUPFAM" id="SSF48726">
    <property type="entry name" value="Immunoglobulin"/>
    <property type="match status" value="3"/>
</dbReference>
<dbReference type="Pfam" id="PF07686">
    <property type="entry name" value="V-set"/>
    <property type="match status" value="1"/>
</dbReference>
<dbReference type="InterPro" id="IPR007110">
    <property type="entry name" value="Ig-like_dom"/>
</dbReference>
<protein>
    <recommendedName>
        <fullName evidence="1">Ig-like domain-containing protein</fullName>
    </recommendedName>
</protein>
<dbReference type="OrthoDB" id="9585527at2759"/>
<dbReference type="InterPro" id="IPR013106">
    <property type="entry name" value="Ig_V-set"/>
</dbReference>
<dbReference type="EMBL" id="LZPO01056435">
    <property type="protein sequence ID" value="OBS71551.1"/>
    <property type="molecule type" value="Genomic_DNA"/>
</dbReference>
<keyword evidence="3" id="KW-1185">Reference proteome</keyword>
<comment type="caution">
    <text evidence="2">The sequence shown here is derived from an EMBL/GenBank/DDBJ whole genome shotgun (WGS) entry which is preliminary data.</text>
</comment>
<reference evidence="2 3" key="1">
    <citation type="submission" date="2016-06" db="EMBL/GenBank/DDBJ databases">
        <title>The Draft Genome Sequence and Annotation of the Desert Woodrat Neotoma lepida.</title>
        <authorList>
            <person name="Campbell M."/>
            <person name="Oakeson K.F."/>
            <person name="Yandell M."/>
            <person name="Halpert J.R."/>
            <person name="Dearing D."/>
        </authorList>
    </citation>
    <scope>NUCLEOTIDE SEQUENCE [LARGE SCALE GENOMIC DNA]</scope>
    <source>
        <strain evidence="2">417</strain>
        <tissue evidence="2">Liver</tissue>
    </source>
</reference>
<dbReference type="Proteomes" id="UP000092124">
    <property type="component" value="Unassembled WGS sequence"/>
</dbReference>
<dbReference type="Gene3D" id="2.60.40.10">
    <property type="entry name" value="Immunoglobulins"/>
    <property type="match status" value="3"/>
</dbReference>
<sequence>MSCRASQSVTISRFHFMHWYQQKSGQSPKLLIYQASSLASGVPARFSGSGSGTDFTLTIHPVEADDVATYYCQQSKDYPPTWLCEQEREFPSTVGPASVWQLYPENHLACHQPKPGQPSKLLVSLASTWAPGVPYQFTGSRSGTDFTFTTISVHIEDLLTVASNTALLPQYFSLQHKPPLRDSPAKPGQHPKLLIYRASNLAAGFPARFSSNWSGTDFSLTIHPVEADDAATYCSQQG</sequence>
<gene>
    <name evidence="2" type="ORF">A6R68_13872</name>
</gene>
<name>A0A1A6GZI0_NEOLE</name>
<dbReference type="PROSITE" id="PS50835">
    <property type="entry name" value="IG_LIKE"/>
    <property type="match status" value="1"/>
</dbReference>
<dbReference type="InterPro" id="IPR013783">
    <property type="entry name" value="Ig-like_fold"/>
</dbReference>
<evidence type="ECO:0000313" key="2">
    <source>
        <dbReference type="EMBL" id="OBS71551.1"/>
    </source>
</evidence>
<evidence type="ECO:0000313" key="3">
    <source>
        <dbReference type="Proteomes" id="UP000092124"/>
    </source>
</evidence>
<proteinExistence type="predicted"/>
<dbReference type="InterPro" id="IPR036179">
    <property type="entry name" value="Ig-like_dom_sf"/>
</dbReference>
<dbReference type="PANTHER" id="PTHR23267">
    <property type="entry name" value="IMMUNOGLOBULIN LIGHT CHAIN"/>
    <property type="match status" value="1"/>
</dbReference>